<dbReference type="PANTHER" id="PTHR21248">
    <property type="entry name" value="CARDIOLIPIN SYNTHASE"/>
    <property type="match status" value="1"/>
</dbReference>
<keyword evidence="8 9" id="KW-1208">Phospholipid metabolism</keyword>
<protein>
    <recommendedName>
        <fullName evidence="9">Cardiolipin synthase B</fullName>
        <shortName evidence="9">CL synthase</shortName>
        <ecNumber evidence="9">2.7.8.-</ecNumber>
    </recommendedName>
</protein>
<evidence type="ECO:0000313" key="12">
    <source>
        <dbReference type="Proteomes" id="UP000036608"/>
    </source>
</evidence>
<comment type="subcellular location">
    <subcellularLocation>
        <location evidence="9">Cell membrane</location>
        <topology evidence="9">Peripheral membrane protein</topology>
    </subcellularLocation>
</comment>
<keyword evidence="2 9" id="KW-0444">Lipid biosynthesis</keyword>
<accession>A0A0H5AE02</accession>
<sequence length="420" mass="47908">MNVAVEHISTDQPPDQTKARDLDYGWQSGNQVELLENGEAYFPEVFTALREARREILLETFILFEDKVGHELHGILIEAARRGVNVVVSLDGFGCGELNPSFLGELAEAGVAVQMFDPAPKTLGIRTNWFRRLHRKIVVVDAEVGFIGGINFSADHLADYGPEAKQDYAVKVIGPAVADLHHFALSQSGRQVRTRRGWRRRQQRPEIWSTDKGDGQVRLIYRDNAQHRDDIEEAYIHALSKAKTRAVIANAYFFPGYRLLREIRNAARRGVHVQLIMQGQPDVLLAKLAARMLYDYLLKDGVVIHEYCQRPLHGKVALVDDEWSTVGSSNLDPLSLSLNLEANVLIRDRAFNQQLFERLQALAKNHCQTMPENRKPRLWLWRLTVGFLVFHVMRHFPALTGWLPAHKPRLKPFEAQRHDV</sequence>
<keyword evidence="1 9" id="KW-1003">Cell membrane</keyword>
<dbReference type="InterPro" id="IPR001736">
    <property type="entry name" value="PLipase_D/transphosphatidylase"/>
</dbReference>
<dbReference type="Gene3D" id="3.30.870.10">
    <property type="entry name" value="Endonuclease Chain A"/>
    <property type="match status" value="2"/>
</dbReference>
<comment type="function">
    <text evidence="9">Catalyzes the phosphatidyl group transfer from one phosphatidylglycerol molecule to another to form cardiolipin (CL) (diphosphatidylglycerol) and glycerol.</text>
</comment>
<evidence type="ECO:0000256" key="5">
    <source>
        <dbReference type="ARBA" id="ARBA00023098"/>
    </source>
</evidence>
<dbReference type="CDD" id="cd09159">
    <property type="entry name" value="PLDc_ybhO_like_2"/>
    <property type="match status" value="1"/>
</dbReference>
<dbReference type="SMART" id="SM00155">
    <property type="entry name" value="PLDc"/>
    <property type="match status" value="2"/>
</dbReference>
<feature type="active site" evidence="9">
    <location>
        <position position="134"/>
    </location>
</feature>
<dbReference type="GO" id="GO:0005886">
    <property type="term" value="C:plasma membrane"/>
    <property type="evidence" value="ECO:0007669"/>
    <property type="project" value="UniProtKB-SubCell"/>
</dbReference>
<evidence type="ECO:0000256" key="4">
    <source>
        <dbReference type="ARBA" id="ARBA00022737"/>
    </source>
</evidence>
<keyword evidence="3 9" id="KW-0808">Transferase</keyword>
<dbReference type="PATRIC" id="fig|200450.3.peg.3621"/>
<comment type="catalytic activity">
    <reaction evidence="9">
        <text>2 a 1,2-diacyl-sn-glycero-3-phospho-(1'-sn-glycerol) = a cardiolipin + glycerol</text>
        <dbReference type="Rhea" id="RHEA:31451"/>
        <dbReference type="ChEBI" id="CHEBI:17754"/>
        <dbReference type="ChEBI" id="CHEBI:62237"/>
        <dbReference type="ChEBI" id="CHEBI:64716"/>
    </reaction>
</comment>
<dbReference type="CDD" id="cd09110">
    <property type="entry name" value="PLDc_CLS_1"/>
    <property type="match status" value="1"/>
</dbReference>
<keyword evidence="5 9" id="KW-0443">Lipid metabolism</keyword>
<evidence type="ECO:0000256" key="1">
    <source>
        <dbReference type="ARBA" id="ARBA00022475"/>
    </source>
</evidence>
<evidence type="ECO:0000313" key="11">
    <source>
        <dbReference type="EMBL" id="AKS07865.1"/>
    </source>
</evidence>
<dbReference type="EC" id="2.7.8.-" evidence="9"/>
<dbReference type="Pfam" id="PF13091">
    <property type="entry name" value="PLDc_2"/>
    <property type="match status" value="2"/>
</dbReference>
<evidence type="ECO:0000256" key="2">
    <source>
        <dbReference type="ARBA" id="ARBA00022516"/>
    </source>
</evidence>
<dbReference type="PANTHER" id="PTHR21248:SF23">
    <property type="entry name" value="CARDIOLIPIN SYNTHASE B"/>
    <property type="match status" value="1"/>
</dbReference>
<feature type="active site" evidence="9">
    <location>
        <position position="141"/>
    </location>
</feature>
<dbReference type="OrthoDB" id="9762009at2"/>
<feature type="domain" description="PLD phosphodiesterase" evidence="10">
    <location>
        <begin position="308"/>
        <end position="335"/>
    </location>
</feature>
<name>A0A0H5AE02_9PSED</name>
<evidence type="ECO:0000256" key="3">
    <source>
        <dbReference type="ARBA" id="ARBA00022679"/>
    </source>
</evidence>
<comment type="similarity">
    <text evidence="9">Belongs to the phospholipase D family. Cardiolipin synthase subfamily. ClsB sub-subfamily.</text>
</comment>
<evidence type="ECO:0000256" key="6">
    <source>
        <dbReference type="ARBA" id="ARBA00023136"/>
    </source>
</evidence>
<evidence type="ECO:0000256" key="8">
    <source>
        <dbReference type="ARBA" id="ARBA00023264"/>
    </source>
</evidence>
<dbReference type="GO" id="GO:0032049">
    <property type="term" value="P:cardiolipin biosynthetic process"/>
    <property type="evidence" value="ECO:0007669"/>
    <property type="project" value="InterPro"/>
</dbReference>
<dbReference type="Proteomes" id="UP000036608">
    <property type="component" value="Chromosome"/>
</dbReference>
<keyword evidence="6 9" id="KW-0472">Membrane</keyword>
<reference evidence="11 12" key="1">
    <citation type="journal article" date="2015" name="Genome Announc.">
        <title>Complete Genome Sequence of the Rhizobacterium Pseudomonas trivialis Strain IHBB745 with Multiple Plant Growth-Promoting Activities and Tolerance to Desiccation and Alkalinity.</title>
        <authorList>
            <person name="Gulati A."/>
            <person name="Swarnkar M.K."/>
            <person name="Vyas P."/>
            <person name="Rahi P."/>
            <person name="Thakur R."/>
            <person name="Thakur N."/>
            <person name="Singh A.K."/>
        </authorList>
    </citation>
    <scope>NUCLEOTIDE SEQUENCE [LARGE SCALE GENOMIC DNA]</scope>
    <source>
        <strain evidence="12">745</strain>
    </source>
</reference>
<gene>
    <name evidence="9" type="primary">clsB</name>
    <name evidence="11" type="ORF">AA957_17630</name>
</gene>
<dbReference type="EMBL" id="CP011507">
    <property type="protein sequence ID" value="AKS07865.1"/>
    <property type="molecule type" value="Genomic_DNA"/>
</dbReference>
<dbReference type="HAMAP" id="MF_01917">
    <property type="entry name" value="Cardiolipin_synth_ClsB"/>
    <property type="match status" value="1"/>
</dbReference>
<reference evidence="12" key="2">
    <citation type="submission" date="2015-05" db="EMBL/GenBank/DDBJ databases">
        <authorList>
            <person name="Swarnkar M.K."/>
            <person name="Vyas P."/>
            <person name="Rahi P."/>
            <person name="Thakur R."/>
            <person name="Thakur N."/>
            <person name="Singh A.K."/>
            <person name="Gulati A."/>
        </authorList>
    </citation>
    <scope>NUCLEOTIDE SEQUENCE [LARGE SCALE GENOMIC DNA]</scope>
    <source>
        <strain evidence="12">745</strain>
    </source>
</reference>
<dbReference type="GO" id="GO:0008808">
    <property type="term" value="F:cardiolipin synthase activity"/>
    <property type="evidence" value="ECO:0007669"/>
    <property type="project" value="InterPro"/>
</dbReference>
<dbReference type="InterPro" id="IPR030872">
    <property type="entry name" value="Cardiolipin_synth_ClsB"/>
</dbReference>
<dbReference type="NCBIfam" id="NF008427">
    <property type="entry name" value="PRK11263.1"/>
    <property type="match status" value="1"/>
</dbReference>
<organism evidence="11 12">
    <name type="scientific">Pseudomonas trivialis</name>
    <dbReference type="NCBI Taxonomy" id="200450"/>
    <lineage>
        <taxon>Bacteria</taxon>
        <taxon>Pseudomonadati</taxon>
        <taxon>Pseudomonadota</taxon>
        <taxon>Gammaproteobacteria</taxon>
        <taxon>Pseudomonadales</taxon>
        <taxon>Pseudomonadaceae</taxon>
        <taxon>Pseudomonas</taxon>
    </lineage>
</organism>
<keyword evidence="7 9" id="KW-0594">Phospholipid biosynthesis</keyword>
<dbReference type="RefSeq" id="WP_049711308.1">
    <property type="nucleotide sequence ID" value="NZ_CP011507.1"/>
</dbReference>
<feature type="active site" evidence="9">
    <location>
        <position position="315"/>
    </location>
</feature>
<evidence type="ECO:0000256" key="9">
    <source>
        <dbReference type="HAMAP-Rule" id="MF_01917"/>
    </source>
</evidence>
<dbReference type="KEGG" id="ptv:AA957_17630"/>
<proteinExistence type="inferred from homology"/>
<dbReference type="AlphaFoldDB" id="A0A0H5AE02"/>
<keyword evidence="4" id="KW-0677">Repeat</keyword>
<evidence type="ECO:0000259" key="10">
    <source>
        <dbReference type="PROSITE" id="PS50035"/>
    </source>
</evidence>
<feature type="active site" evidence="9">
    <location>
        <position position="136"/>
    </location>
</feature>
<dbReference type="InterPro" id="IPR025202">
    <property type="entry name" value="PLD-like_dom"/>
</dbReference>
<evidence type="ECO:0000256" key="7">
    <source>
        <dbReference type="ARBA" id="ARBA00023209"/>
    </source>
</evidence>
<feature type="domain" description="PLD phosphodiesterase" evidence="10">
    <location>
        <begin position="129"/>
        <end position="156"/>
    </location>
</feature>
<dbReference type="PROSITE" id="PS50035">
    <property type="entry name" value="PLD"/>
    <property type="match status" value="2"/>
</dbReference>
<feature type="active site" evidence="9">
    <location>
        <position position="320"/>
    </location>
</feature>
<feature type="active site" evidence="9">
    <location>
        <position position="313"/>
    </location>
</feature>
<dbReference type="SUPFAM" id="SSF56024">
    <property type="entry name" value="Phospholipase D/nuclease"/>
    <property type="match status" value="2"/>
</dbReference>